<dbReference type="EMBL" id="CATQJA010002640">
    <property type="protein sequence ID" value="CAJ0575619.1"/>
    <property type="molecule type" value="Genomic_DNA"/>
</dbReference>
<dbReference type="PANTHER" id="PTHR47829:SF1">
    <property type="entry name" value="HAD FAMILY PHOSPHATASE"/>
    <property type="match status" value="1"/>
</dbReference>
<reference evidence="2" key="1">
    <citation type="submission" date="2023-06" db="EMBL/GenBank/DDBJ databases">
        <authorList>
            <person name="Delattre M."/>
        </authorList>
    </citation>
    <scope>NUCLEOTIDE SEQUENCE</scope>
    <source>
        <strain evidence="2">AF72</strain>
    </source>
</reference>
<dbReference type="Gene3D" id="1.10.150.240">
    <property type="entry name" value="Putative phosphatase, domain 2"/>
    <property type="match status" value="1"/>
</dbReference>
<comment type="caution">
    <text evidence="2">The sequence shown here is derived from an EMBL/GenBank/DDBJ whole genome shotgun (WGS) entry which is preliminary data.</text>
</comment>
<dbReference type="Gene3D" id="3.40.50.1000">
    <property type="entry name" value="HAD superfamily/HAD-like"/>
    <property type="match status" value="1"/>
</dbReference>
<dbReference type="NCBIfam" id="TIGR02247">
    <property type="entry name" value="HAD-1A3-hyp"/>
    <property type="match status" value="1"/>
</dbReference>
<dbReference type="InterPro" id="IPR011945">
    <property type="entry name" value="HAD-SF_ppase_IA/epoxid_hydro_N"/>
</dbReference>
<dbReference type="CDD" id="cd02603">
    <property type="entry name" value="HAD_sEH-N_like"/>
    <property type="match status" value="1"/>
</dbReference>
<dbReference type="InterPro" id="IPR023214">
    <property type="entry name" value="HAD_sf"/>
</dbReference>
<protein>
    <submittedName>
        <fullName evidence="2">Uncharacterized protein</fullName>
    </submittedName>
</protein>
<sequence>MVIKAVVFDFGGVIMSYSQLPKLFMKIADDLGVDHQTFLSRKDKIFQFFVGDRRLMTGKISAEEFEEAEFLDSLNHAFGTNHKEPIRWMHHFCDPNLFSYHKPILNFIDVLRANGFKTGLLTNNFYIDKAKKIESTPIDKALFDAVVESRLEGIEKPDPKIYELCHSRVVESDSKIEKHEVLFLDDVQENIDAAEQFGWKAVLVCNPTDPRKALARALELIKAENGTHLEVDVQ</sequence>
<dbReference type="SUPFAM" id="SSF56784">
    <property type="entry name" value="HAD-like"/>
    <property type="match status" value="1"/>
</dbReference>
<dbReference type="SFLD" id="SFLDS00003">
    <property type="entry name" value="Haloacid_Dehalogenase"/>
    <property type="match status" value="1"/>
</dbReference>
<keyword evidence="1" id="KW-0007">Acetylation</keyword>
<organism evidence="2 3">
    <name type="scientific">Mesorhabditis spiculigera</name>
    <dbReference type="NCBI Taxonomy" id="96644"/>
    <lineage>
        <taxon>Eukaryota</taxon>
        <taxon>Metazoa</taxon>
        <taxon>Ecdysozoa</taxon>
        <taxon>Nematoda</taxon>
        <taxon>Chromadorea</taxon>
        <taxon>Rhabditida</taxon>
        <taxon>Rhabditina</taxon>
        <taxon>Rhabditomorpha</taxon>
        <taxon>Rhabditoidea</taxon>
        <taxon>Rhabditidae</taxon>
        <taxon>Mesorhabditinae</taxon>
        <taxon>Mesorhabditis</taxon>
    </lineage>
</organism>
<gene>
    <name evidence="2" type="ORF">MSPICULIGERA_LOCUS13928</name>
</gene>
<feature type="non-terminal residue" evidence="2">
    <location>
        <position position="234"/>
    </location>
</feature>
<name>A0AA36CVF1_9BILA</name>
<evidence type="ECO:0000313" key="2">
    <source>
        <dbReference type="EMBL" id="CAJ0575619.1"/>
    </source>
</evidence>
<dbReference type="AlphaFoldDB" id="A0AA36CVF1"/>
<dbReference type="Pfam" id="PF00702">
    <property type="entry name" value="Hydrolase"/>
    <property type="match status" value="1"/>
</dbReference>
<dbReference type="InterPro" id="IPR023198">
    <property type="entry name" value="PGP-like_dom2"/>
</dbReference>
<dbReference type="InterPro" id="IPR006439">
    <property type="entry name" value="HAD-SF_hydro_IA"/>
</dbReference>
<dbReference type="InterPro" id="IPR052898">
    <property type="entry name" value="ACAD10-like"/>
</dbReference>
<dbReference type="InterPro" id="IPR036412">
    <property type="entry name" value="HAD-like_sf"/>
</dbReference>
<accession>A0AA36CVF1</accession>
<evidence type="ECO:0000256" key="1">
    <source>
        <dbReference type="ARBA" id="ARBA00022990"/>
    </source>
</evidence>
<keyword evidence="3" id="KW-1185">Reference proteome</keyword>
<proteinExistence type="predicted"/>
<dbReference type="Proteomes" id="UP001177023">
    <property type="component" value="Unassembled WGS sequence"/>
</dbReference>
<dbReference type="NCBIfam" id="TIGR01509">
    <property type="entry name" value="HAD-SF-IA-v3"/>
    <property type="match status" value="1"/>
</dbReference>
<dbReference type="SFLD" id="SFLDG01129">
    <property type="entry name" value="C1.5:_HAD__Beta-PGM__Phosphata"/>
    <property type="match status" value="1"/>
</dbReference>
<dbReference type="PANTHER" id="PTHR47829">
    <property type="entry name" value="HYDROLASE, PUTATIVE (AFU_ORTHOLOGUE AFUA_1G12880)-RELATED"/>
    <property type="match status" value="1"/>
</dbReference>
<evidence type="ECO:0000313" key="3">
    <source>
        <dbReference type="Proteomes" id="UP001177023"/>
    </source>
</evidence>